<dbReference type="InterPro" id="IPR029035">
    <property type="entry name" value="DHS-like_NAD/FAD-binding_dom"/>
</dbReference>
<dbReference type="EC" id="2.2.1.9" evidence="7"/>
<keyword evidence="5 7" id="KW-0786">Thiamine pyrophosphate</keyword>
<evidence type="ECO:0000259" key="8">
    <source>
        <dbReference type="Pfam" id="PF02775"/>
    </source>
</evidence>
<dbReference type="NCBIfam" id="TIGR00173">
    <property type="entry name" value="menD"/>
    <property type="match status" value="1"/>
</dbReference>
<evidence type="ECO:0000256" key="7">
    <source>
        <dbReference type="HAMAP-Rule" id="MF_01659"/>
    </source>
</evidence>
<dbReference type="Pfam" id="PF02775">
    <property type="entry name" value="TPP_enzyme_C"/>
    <property type="match status" value="1"/>
</dbReference>
<dbReference type="GO" id="GO:0070204">
    <property type="term" value="F:2-succinyl-5-enolpyruvyl-6-hydroxy-3-cyclohexene-1-carboxylic-acid synthase activity"/>
    <property type="evidence" value="ECO:0007669"/>
    <property type="project" value="UniProtKB-UniRule"/>
</dbReference>
<dbReference type="InterPro" id="IPR029061">
    <property type="entry name" value="THDP-binding"/>
</dbReference>
<feature type="domain" description="Thiamine pyrophosphate enzyme TPP-binding" evidence="8">
    <location>
        <begin position="432"/>
        <end position="544"/>
    </location>
</feature>
<evidence type="ECO:0000256" key="3">
    <source>
        <dbReference type="ARBA" id="ARBA00022723"/>
    </source>
</evidence>
<dbReference type="UniPathway" id="UPA01057">
    <property type="reaction ID" value="UER00164"/>
</dbReference>
<dbReference type="PIRSF" id="PIRSF004983">
    <property type="entry name" value="MenD"/>
    <property type="match status" value="1"/>
</dbReference>
<dbReference type="InterPro" id="IPR011766">
    <property type="entry name" value="TPP_enzyme_TPP-bd"/>
</dbReference>
<protein>
    <recommendedName>
        <fullName evidence="7">2-succinyl-5-enolpyruvyl-6-hydroxy-3-cyclohexene-1-carboxylate synthase</fullName>
        <shortName evidence="7">SEPHCHC synthase</shortName>
        <ecNumber evidence="7">2.2.1.9</ecNumber>
    </recommendedName>
    <alternativeName>
        <fullName evidence="7">Menaquinone biosynthesis protein MenD</fullName>
    </alternativeName>
</protein>
<dbReference type="UniPathway" id="UPA00079"/>
<dbReference type="GO" id="GO:0030976">
    <property type="term" value="F:thiamine pyrophosphate binding"/>
    <property type="evidence" value="ECO:0007669"/>
    <property type="project" value="UniProtKB-UniRule"/>
</dbReference>
<dbReference type="InterPro" id="IPR004433">
    <property type="entry name" value="MenaQ_synth_MenD"/>
</dbReference>
<dbReference type="Pfam" id="PF02776">
    <property type="entry name" value="TPP_enzyme_N"/>
    <property type="match status" value="1"/>
</dbReference>
<comment type="cofactor">
    <cofactor evidence="7">
        <name>thiamine diphosphate</name>
        <dbReference type="ChEBI" id="CHEBI:58937"/>
    </cofactor>
    <text evidence="7">Binds 1 thiamine pyrophosphate per subunit.</text>
</comment>
<dbReference type="Gene3D" id="3.40.50.1220">
    <property type="entry name" value="TPP-binding domain"/>
    <property type="match status" value="1"/>
</dbReference>
<gene>
    <name evidence="7" type="primary">menD</name>
    <name evidence="11" type="ORF">SAMN00768000_0088</name>
</gene>
<evidence type="ECO:0000256" key="6">
    <source>
        <dbReference type="ARBA" id="ARBA00023211"/>
    </source>
</evidence>
<comment type="cofactor">
    <cofactor evidence="7">
        <name>Mg(2+)</name>
        <dbReference type="ChEBI" id="CHEBI:18420"/>
    </cofactor>
    <cofactor evidence="7">
        <name>Mn(2+)</name>
        <dbReference type="ChEBI" id="CHEBI:29035"/>
    </cofactor>
</comment>
<dbReference type="RefSeq" id="WP_084660654.1">
    <property type="nucleotide sequence ID" value="NZ_FWWY01000001.1"/>
</dbReference>
<dbReference type="InterPro" id="IPR012001">
    <property type="entry name" value="Thiamin_PyroP_enz_TPP-bd_dom"/>
</dbReference>
<evidence type="ECO:0000259" key="10">
    <source>
        <dbReference type="Pfam" id="PF16582"/>
    </source>
</evidence>
<evidence type="ECO:0000256" key="4">
    <source>
        <dbReference type="ARBA" id="ARBA00022842"/>
    </source>
</evidence>
<keyword evidence="12" id="KW-1185">Reference proteome</keyword>
<dbReference type="GO" id="GO:0000287">
    <property type="term" value="F:magnesium ion binding"/>
    <property type="evidence" value="ECO:0007669"/>
    <property type="project" value="UniProtKB-UniRule"/>
</dbReference>
<comment type="pathway">
    <text evidence="7">Quinol/quinone metabolism; menaquinone biosynthesis.</text>
</comment>
<dbReference type="Gene3D" id="3.40.50.970">
    <property type="match status" value="2"/>
</dbReference>
<evidence type="ECO:0000256" key="5">
    <source>
        <dbReference type="ARBA" id="ARBA00023052"/>
    </source>
</evidence>
<comment type="pathway">
    <text evidence="7">Quinol/quinone metabolism; 1,4-dihydroxy-2-naphthoate biosynthesis; 1,4-dihydroxy-2-naphthoate from chorismate: step 2/7.</text>
</comment>
<dbReference type="PANTHER" id="PTHR42916">
    <property type="entry name" value="2-SUCCINYL-5-ENOLPYRUVYL-6-HYDROXY-3-CYCLOHEXENE-1-CARBOXYLATE SYNTHASE"/>
    <property type="match status" value="1"/>
</dbReference>
<comment type="catalytic activity">
    <reaction evidence="7">
        <text>isochorismate + 2-oxoglutarate + H(+) = 5-enolpyruvoyl-6-hydroxy-2-succinyl-cyclohex-3-ene-1-carboxylate + CO2</text>
        <dbReference type="Rhea" id="RHEA:25593"/>
        <dbReference type="ChEBI" id="CHEBI:15378"/>
        <dbReference type="ChEBI" id="CHEBI:16526"/>
        <dbReference type="ChEBI" id="CHEBI:16810"/>
        <dbReference type="ChEBI" id="CHEBI:29780"/>
        <dbReference type="ChEBI" id="CHEBI:58818"/>
        <dbReference type="EC" id="2.2.1.9"/>
    </reaction>
</comment>
<dbReference type="GO" id="GO:0030145">
    <property type="term" value="F:manganese ion binding"/>
    <property type="evidence" value="ECO:0007669"/>
    <property type="project" value="UniProtKB-UniRule"/>
</dbReference>
<dbReference type="EMBL" id="FWWY01000001">
    <property type="protein sequence ID" value="SMC01779.1"/>
    <property type="molecule type" value="Genomic_DNA"/>
</dbReference>
<evidence type="ECO:0000259" key="9">
    <source>
        <dbReference type="Pfam" id="PF02776"/>
    </source>
</evidence>
<comment type="similarity">
    <text evidence="7">Belongs to the TPP enzyme family. MenD subfamily.</text>
</comment>
<accession>A0A1W1W6N1</accession>
<keyword evidence="2 7" id="KW-0808">Transferase</keyword>
<dbReference type="HAMAP" id="MF_01659">
    <property type="entry name" value="MenD"/>
    <property type="match status" value="1"/>
</dbReference>
<evidence type="ECO:0000313" key="11">
    <source>
        <dbReference type="EMBL" id="SMC01779.1"/>
    </source>
</evidence>
<dbReference type="GO" id="GO:0009234">
    <property type="term" value="P:menaquinone biosynthetic process"/>
    <property type="evidence" value="ECO:0007669"/>
    <property type="project" value="UniProtKB-UniRule"/>
</dbReference>
<comment type="subunit">
    <text evidence="7">Homodimer.</text>
</comment>
<dbReference type="InterPro" id="IPR032264">
    <property type="entry name" value="MenD_middle"/>
</dbReference>
<dbReference type="OrthoDB" id="9791859at2"/>
<dbReference type="PANTHER" id="PTHR42916:SF1">
    <property type="entry name" value="PROTEIN PHYLLO, CHLOROPLASTIC"/>
    <property type="match status" value="1"/>
</dbReference>
<dbReference type="CDD" id="cd02009">
    <property type="entry name" value="TPP_SHCHC_synthase"/>
    <property type="match status" value="1"/>
</dbReference>
<evidence type="ECO:0000313" key="12">
    <source>
        <dbReference type="Proteomes" id="UP000192660"/>
    </source>
</evidence>
<keyword evidence="1 7" id="KW-0474">Menaquinone biosynthesis</keyword>
<dbReference type="SUPFAM" id="SSF52518">
    <property type="entry name" value="Thiamin diphosphate-binding fold (THDP-binding)"/>
    <property type="match status" value="2"/>
</dbReference>
<reference evidence="12" key="1">
    <citation type="submission" date="2017-04" db="EMBL/GenBank/DDBJ databases">
        <authorList>
            <person name="Varghese N."/>
            <person name="Submissions S."/>
        </authorList>
    </citation>
    <scope>NUCLEOTIDE SEQUENCE [LARGE SCALE GENOMIC DNA]</scope>
    <source>
        <strain evidence="12">DSM 9293</strain>
    </source>
</reference>
<sequence length="565" mass="63328">MSQIHDVTQYLSSFVNALYASGVTEAVICPGSRSTPLALALQRQGKITPYVLMDERSAAFFALGMAKVSGKPVVLLSTSGTAAANFMPAVVEAYWAHVPLIILTADRPPELRDSGASQTIDQVRLYGSHVKWFQDMPITNGDEALNRFAAITAERAVYYASIQPHGPVHLNFPFREPLLIEDTMRSSTMMPTPRVIPSIASPHPVLIRNVVHSLRSYRQGLILVGAGLMRPALTQILRLSEKLQWPIFADPLSNIRGLDPHIIGTYDAFLRNRTDLPIIDCIIRFGAPMTSKALNLYTENSYAIIVDGENSYREPQLQPGQVIEGDLNEVLVAINQQLELESFSSDSRWYTFWMQKHHEMLARIENTMPTLREPAEPFLYYHLNQWLTPVAPVDVFVSNSMPVRDLDTFTQNPDKSIQFWANRGANGIDGIISTTMGIAAMKSQAVLITGDLAFYHDMNGLFAAKKYNLDVLIIVINNDGGGIFSFLPQSRLDHEEFETLFGTPHGLTFEHAALLYGAHYRLAKTHDQLQRAFSDLVSLKGLRILEWQTRGRPENVVMHYEFWQG</sequence>
<keyword evidence="4 7" id="KW-0460">Magnesium</keyword>
<dbReference type="Proteomes" id="UP000192660">
    <property type="component" value="Unassembled WGS sequence"/>
</dbReference>
<organism evidence="11 12">
    <name type="scientific">Sulfobacillus thermosulfidooxidans (strain DSM 9293 / VKM B-1269 / AT-1)</name>
    <dbReference type="NCBI Taxonomy" id="929705"/>
    <lineage>
        <taxon>Bacteria</taxon>
        <taxon>Bacillati</taxon>
        <taxon>Bacillota</taxon>
        <taxon>Clostridia</taxon>
        <taxon>Eubacteriales</taxon>
        <taxon>Clostridiales Family XVII. Incertae Sedis</taxon>
        <taxon>Sulfobacillus</taxon>
    </lineage>
</organism>
<dbReference type="AlphaFoldDB" id="A0A1W1W6N1"/>
<dbReference type="STRING" id="28034.BFX07_08260"/>
<dbReference type="SUPFAM" id="SSF52467">
    <property type="entry name" value="DHS-like NAD/FAD-binding domain"/>
    <property type="match status" value="1"/>
</dbReference>
<dbReference type="Pfam" id="PF16582">
    <property type="entry name" value="TPP_enzyme_M_2"/>
    <property type="match status" value="1"/>
</dbReference>
<feature type="domain" description="Menaquinone biosynthesis protein MenD middle" evidence="10">
    <location>
        <begin position="218"/>
        <end position="351"/>
    </location>
</feature>
<proteinExistence type="inferred from homology"/>
<evidence type="ECO:0000256" key="1">
    <source>
        <dbReference type="ARBA" id="ARBA00022428"/>
    </source>
</evidence>
<keyword evidence="6 7" id="KW-0464">Manganese</keyword>
<name>A0A1W1W6N1_SULTA</name>
<dbReference type="CDD" id="cd07037">
    <property type="entry name" value="TPP_PYR_MenD"/>
    <property type="match status" value="1"/>
</dbReference>
<feature type="domain" description="Thiamine pyrophosphate enzyme N-terminal TPP-binding" evidence="9">
    <location>
        <begin position="14"/>
        <end position="124"/>
    </location>
</feature>
<keyword evidence="3 7" id="KW-0479">Metal-binding</keyword>
<comment type="function">
    <text evidence="7">Catalyzes the thiamine diphosphate-dependent decarboxylation of 2-oxoglutarate and the subsequent addition of the resulting succinic semialdehyde-thiamine pyrophosphate anion to isochorismate to yield 2-succinyl-5-enolpyruvyl-6-hydroxy-3-cyclohexene-1-carboxylate (SEPHCHC).</text>
</comment>
<evidence type="ECO:0000256" key="2">
    <source>
        <dbReference type="ARBA" id="ARBA00022679"/>
    </source>
</evidence>